<dbReference type="Proteomes" id="UP000032120">
    <property type="component" value="Unassembled WGS sequence"/>
</dbReference>
<dbReference type="RefSeq" id="WP_042544850.1">
    <property type="nucleotide sequence ID" value="NZ_JXSQ01000021.1"/>
</dbReference>
<organism evidence="1 2">
    <name type="scientific">Leucobacter komagatae</name>
    <dbReference type="NCBI Taxonomy" id="55969"/>
    <lineage>
        <taxon>Bacteria</taxon>
        <taxon>Bacillati</taxon>
        <taxon>Actinomycetota</taxon>
        <taxon>Actinomycetes</taxon>
        <taxon>Micrococcales</taxon>
        <taxon>Microbacteriaceae</taxon>
        <taxon>Leucobacter</taxon>
    </lineage>
</organism>
<keyword evidence="2" id="KW-1185">Reference proteome</keyword>
<sequence length="94" mass="10598">MSEVRRQGEKVLALPTDRLGPNIQRFGRQAIEFTFLGPNIHGQPTWIMWNASEPHLIGMLSQGKMGYHFEQRTGAGVQRLENISLNRVQRALGG</sequence>
<name>A0A0D0HW05_9MICO</name>
<dbReference type="AlphaFoldDB" id="A0A0D0HW05"/>
<accession>A0A0D0HW05</accession>
<reference evidence="1 2" key="1">
    <citation type="submission" date="2015-01" db="EMBL/GenBank/DDBJ databases">
        <title>Draft genome sequence of Leucobacter komagatae strain VKM ST2845.</title>
        <authorList>
            <person name="Karlyshev A.V."/>
            <person name="Kudryashova E.B."/>
        </authorList>
    </citation>
    <scope>NUCLEOTIDE SEQUENCE [LARGE SCALE GENOMIC DNA]</scope>
    <source>
        <strain evidence="1 2">VKM ST2845</strain>
    </source>
</reference>
<proteinExistence type="predicted"/>
<protein>
    <submittedName>
        <fullName evidence="1">Uncharacterized protein</fullName>
    </submittedName>
</protein>
<dbReference type="OrthoDB" id="4990257at2"/>
<evidence type="ECO:0000313" key="1">
    <source>
        <dbReference type="EMBL" id="KIP51816.1"/>
    </source>
</evidence>
<evidence type="ECO:0000313" key="2">
    <source>
        <dbReference type="Proteomes" id="UP000032120"/>
    </source>
</evidence>
<gene>
    <name evidence="1" type="ORF">SD72_12765</name>
</gene>
<comment type="caution">
    <text evidence="1">The sequence shown here is derived from an EMBL/GenBank/DDBJ whole genome shotgun (WGS) entry which is preliminary data.</text>
</comment>
<dbReference type="EMBL" id="JXSQ01000021">
    <property type="protein sequence ID" value="KIP51816.1"/>
    <property type="molecule type" value="Genomic_DNA"/>
</dbReference>